<organism evidence="1 2">
    <name type="scientific">Mytilus coruscus</name>
    <name type="common">Sea mussel</name>
    <dbReference type="NCBI Taxonomy" id="42192"/>
    <lineage>
        <taxon>Eukaryota</taxon>
        <taxon>Metazoa</taxon>
        <taxon>Spiralia</taxon>
        <taxon>Lophotrochozoa</taxon>
        <taxon>Mollusca</taxon>
        <taxon>Bivalvia</taxon>
        <taxon>Autobranchia</taxon>
        <taxon>Pteriomorphia</taxon>
        <taxon>Mytilida</taxon>
        <taxon>Mytiloidea</taxon>
        <taxon>Mytilidae</taxon>
        <taxon>Mytilinae</taxon>
        <taxon>Mytilus</taxon>
    </lineage>
</organism>
<evidence type="ECO:0000313" key="2">
    <source>
        <dbReference type="Proteomes" id="UP000507470"/>
    </source>
</evidence>
<evidence type="ECO:0008006" key="3">
    <source>
        <dbReference type="Google" id="ProtNLM"/>
    </source>
</evidence>
<dbReference type="AlphaFoldDB" id="A0A6J8CYC0"/>
<dbReference type="OrthoDB" id="6126485at2759"/>
<keyword evidence="2" id="KW-1185">Reference proteome</keyword>
<dbReference type="EMBL" id="CACVKT020006132">
    <property type="protein sequence ID" value="CAC5399942.1"/>
    <property type="molecule type" value="Genomic_DNA"/>
</dbReference>
<dbReference type="Proteomes" id="UP000507470">
    <property type="component" value="Unassembled WGS sequence"/>
</dbReference>
<protein>
    <recommendedName>
        <fullName evidence="3">SAM domain-containing protein</fullName>
    </recommendedName>
</protein>
<sequence length="252" mass="29787">MSSEDLLDCVKSMSKEGAYKMGMEKITPDLVLLMSDEELKNYLPVHGDRLRLRQHLKNDDQSNRKNKLLKVLHKKVDKAKTKKIKHQGSIRRQRARTTCVERMETEMLLKALGMLKLGGFTKYIKEQSKYDPRLEEGLEKFVCARTQQEKKVWKRPDNFFFPDGESKKGKLEDLNYDMWDFSERKLKSDITIQKMYEETKMPMLRFYLATWDKNKDEDAVAPLPGCIGSRCIHRYNISGPINKWHYGRSHYR</sequence>
<reference evidence="1 2" key="1">
    <citation type="submission" date="2020-06" db="EMBL/GenBank/DDBJ databases">
        <authorList>
            <person name="Li R."/>
            <person name="Bekaert M."/>
        </authorList>
    </citation>
    <scope>NUCLEOTIDE SEQUENCE [LARGE SCALE GENOMIC DNA]</scope>
    <source>
        <strain evidence="2">wild</strain>
    </source>
</reference>
<name>A0A6J8CYC0_MYTCO</name>
<proteinExistence type="predicted"/>
<gene>
    <name evidence="1" type="ORF">MCOR_34164</name>
</gene>
<evidence type="ECO:0000313" key="1">
    <source>
        <dbReference type="EMBL" id="CAC5399942.1"/>
    </source>
</evidence>
<accession>A0A6J8CYC0</accession>